<comment type="caution">
    <text evidence="1">The sequence shown here is derived from an EMBL/GenBank/DDBJ whole genome shotgun (WGS) entry which is preliminary data.</text>
</comment>
<proteinExistence type="predicted"/>
<protein>
    <submittedName>
        <fullName evidence="1">Neurogenic locus notch protein</fullName>
    </submittedName>
</protein>
<dbReference type="Proteomes" id="UP000735302">
    <property type="component" value="Unassembled WGS sequence"/>
</dbReference>
<keyword evidence="2" id="KW-1185">Reference proteome</keyword>
<organism evidence="1 2">
    <name type="scientific">Plakobranchus ocellatus</name>
    <dbReference type="NCBI Taxonomy" id="259542"/>
    <lineage>
        <taxon>Eukaryota</taxon>
        <taxon>Metazoa</taxon>
        <taxon>Spiralia</taxon>
        <taxon>Lophotrochozoa</taxon>
        <taxon>Mollusca</taxon>
        <taxon>Gastropoda</taxon>
        <taxon>Heterobranchia</taxon>
        <taxon>Euthyneura</taxon>
        <taxon>Panpulmonata</taxon>
        <taxon>Sacoglossa</taxon>
        <taxon>Placobranchoidea</taxon>
        <taxon>Plakobranchidae</taxon>
        <taxon>Plakobranchus</taxon>
    </lineage>
</organism>
<dbReference type="EMBL" id="BLXT01000055">
    <property type="protein sequence ID" value="GFN74180.1"/>
    <property type="molecule type" value="Genomic_DNA"/>
</dbReference>
<reference evidence="1 2" key="1">
    <citation type="journal article" date="2021" name="Elife">
        <title>Chloroplast acquisition without the gene transfer in kleptoplastic sea slugs, Plakobranchus ocellatus.</title>
        <authorList>
            <person name="Maeda T."/>
            <person name="Takahashi S."/>
            <person name="Yoshida T."/>
            <person name="Shimamura S."/>
            <person name="Takaki Y."/>
            <person name="Nagai Y."/>
            <person name="Toyoda A."/>
            <person name="Suzuki Y."/>
            <person name="Arimoto A."/>
            <person name="Ishii H."/>
            <person name="Satoh N."/>
            <person name="Nishiyama T."/>
            <person name="Hasebe M."/>
            <person name="Maruyama T."/>
            <person name="Minagawa J."/>
            <person name="Obokata J."/>
            <person name="Shigenobu S."/>
        </authorList>
    </citation>
    <scope>NUCLEOTIDE SEQUENCE [LARGE SCALE GENOMIC DNA]</scope>
</reference>
<sequence>MTSCATYMECQSLEVNILACGVQCPDRPCMKTRTRQREDTGQLILQTPRLASPQPIWLGIAHPAHIDESPLPVPAEPPCLIKQFRHPWFMEVSAFTQLKCQKDDAM</sequence>
<name>A0AAV3WUS5_9GAST</name>
<evidence type="ECO:0000313" key="2">
    <source>
        <dbReference type="Proteomes" id="UP000735302"/>
    </source>
</evidence>
<gene>
    <name evidence="1" type="ORF">PoB_000068600</name>
</gene>
<evidence type="ECO:0000313" key="1">
    <source>
        <dbReference type="EMBL" id="GFN74180.1"/>
    </source>
</evidence>
<accession>A0AAV3WUS5</accession>
<dbReference type="AlphaFoldDB" id="A0AAV3WUS5"/>